<evidence type="ECO:0000313" key="4">
    <source>
        <dbReference type="Proteomes" id="UP000267077"/>
    </source>
</evidence>
<organism evidence="3 4">
    <name type="scientific">Dyella dinghuensis</name>
    <dbReference type="NCBI Taxonomy" id="1920169"/>
    <lineage>
        <taxon>Bacteria</taxon>
        <taxon>Pseudomonadati</taxon>
        <taxon>Pseudomonadota</taxon>
        <taxon>Gammaproteobacteria</taxon>
        <taxon>Lysobacterales</taxon>
        <taxon>Rhodanobacteraceae</taxon>
        <taxon>Dyella</taxon>
    </lineage>
</organism>
<evidence type="ECO:0000313" key="3">
    <source>
        <dbReference type="EMBL" id="RUL63223.1"/>
    </source>
</evidence>
<dbReference type="AlphaFoldDB" id="A0A432LRQ5"/>
<protein>
    <submittedName>
        <fullName evidence="3">Uncharacterized protein</fullName>
    </submittedName>
</protein>
<feature type="signal peptide" evidence="2">
    <location>
        <begin position="1"/>
        <end position="26"/>
    </location>
</feature>
<dbReference type="OrthoDB" id="7068827at2"/>
<gene>
    <name evidence="3" type="ORF">EKH79_12520</name>
</gene>
<comment type="caution">
    <text evidence="3">The sequence shown here is derived from an EMBL/GenBank/DDBJ whole genome shotgun (WGS) entry which is preliminary data.</text>
</comment>
<evidence type="ECO:0000256" key="2">
    <source>
        <dbReference type="SAM" id="SignalP"/>
    </source>
</evidence>
<dbReference type="EMBL" id="RYZR01000006">
    <property type="protein sequence ID" value="RUL63223.1"/>
    <property type="molecule type" value="Genomic_DNA"/>
</dbReference>
<reference evidence="3 4" key="1">
    <citation type="submission" date="2018-12" db="EMBL/GenBank/DDBJ databases">
        <title>Dyella dinghuensis sp. nov. DHOA06 and Dyella choica sp. nov. 4M-K27, isolated from forest soil.</title>
        <authorList>
            <person name="Qiu L.-H."/>
            <person name="Gao Z.-H."/>
        </authorList>
    </citation>
    <scope>NUCLEOTIDE SEQUENCE [LARGE SCALE GENOMIC DNA]</scope>
    <source>
        <strain evidence="3 4">DHOA06</strain>
    </source>
</reference>
<feature type="chain" id="PRO_5019411590" evidence="2">
    <location>
        <begin position="27"/>
        <end position="128"/>
    </location>
</feature>
<feature type="compositionally biased region" description="Basic and acidic residues" evidence="1">
    <location>
        <begin position="117"/>
        <end position="128"/>
    </location>
</feature>
<name>A0A432LRQ5_9GAMM</name>
<feature type="region of interest" description="Disordered" evidence="1">
    <location>
        <begin position="99"/>
        <end position="128"/>
    </location>
</feature>
<keyword evidence="4" id="KW-1185">Reference proteome</keyword>
<dbReference type="Proteomes" id="UP000267077">
    <property type="component" value="Unassembled WGS sequence"/>
</dbReference>
<evidence type="ECO:0000256" key="1">
    <source>
        <dbReference type="SAM" id="MobiDB-lite"/>
    </source>
</evidence>
<proteinExistence type="predicted"/>
<dbReference type="RefSeq" id="WP_126674159.1">
    <property type="nucleotide sequence ID" value="NZ_RYZR01000006.1"/>
</dbReference>
<keyword evidence="2" id="KW-0732">Signal</keyword>
<accession>A0A432LRQ5</accession>
<sequence length="128" mass="13589">MKIVTSLALTAAAALSFAAMSPRADAQVAIGVNIGAAPACPYGYYDYAPYSCAPYGYYGPEWFVGGVFVGAGPWYHGPAHFQGHVDNRFDARAGYHGPFPNHGDHPAPHPQGGFHGNEMRDGRGNVVH</sequence>